<proteinExistence type="predicted"/>
<organism evidence="1">
    <name type="scientific">Haemophilus influenzae</name>
    <dbReference type="NCBI Taxonomy" id="727"/>
    <lineage>
        <taxon>Bacteria</taxon>
        <taxon>Pseudomonadati</taxon>
        <taxon>Pseudomonadota</taxon>
        <taxon>Gammaproteobacteria</taxon>
        <taxon>Pasteurellales</taxon>
        <taxon>Pasteurellaceae</taxon>
        <taxon>Haemophilus</taxon>
    </lineage>
</organism>
<gene>
    <name evidence="1" type="ORF">p1056.13</name>
</gene>
<sequence>MVSPFLFLFEEKPMNTYAKFCPNVFVAKCPDAHQKGDIIILTSKYGKETEVEIHNLVKTSEDAYFYSFTRCDGVNSQVRAEKKAERYQNAASNALKRSEQYCEAANEGREFLRLGEPIKIGHHSEKRHRALIERNARRMDKSVEEMRKAESYDGKIAYWEQMAGKIDLSMPESLEFFKFELEKAKEKHQELKDKPELRTHAFSLTYAKKAVNELEKKVKLAELLWA</sequence>
<dbReference type="InterPro" id="IPR021944">
    <property type="entry name" value="DUF3560"/>
</dbReference>
<dbReference type="EMBL" id="AJ627386">
    <property type="protein sequence ID" value="CAF29021.1"/>
    <property type="molecule type" value="Genomic_DNA"/>
</dbReference>
<dbReference type="AlphaFoldDB" id="A0A9N8NA31"/>
<reference evidence="1" key="1">
    <citation type="journal article" date="2004" name="J. Bacteriol.">
        <title>Transferable antibiotic resistance elements in Haemophilus influenzae share a common evolutionary origin with a diverse family of syntenic genomic islands.</title>
        <authorList>
            <person name="Mohd-Zain Z."/>
            <person name="Turner S."/>
            <person name="Cerdano-Tarraga A.K."/>
            <person name="Inzana T.J."/>
            <person name="Duncan A.J."/>
            <person name="Harding R.M."/>
            <person name="Hood D.W."/>
            <person name="Peto T.E."/>
            <person name="Crook D.W."/>
        </authorList>
    </citation>
    <scope>NUCLEOTIDE SEQUENCE</scope>
    <source>
        <strain evidence="1">1056</strain>
    </source>
</reference>
<dbReference type="Pfam" id="PF12083">
    <property type="entry name" value="DUF3560"/>
    <property type="match status" value="1"/>
</dbReference>
<accession>A0A9N8NA31</accession>
<protein>
    <recommendedName>
        <fullName evidence="2">DUF3560 domain-containing protein</fullName>
    </recommendedName>
</protein>
<geneLocation type="plasmid" evidence="1">
    <name>ICEhin1056</name>
</geneLocation>
<name>A0A9N8NA31_HAEIF</name>
<evidence type="ECO:0008006" key="2">
    <source>
        <dbReference type="Google" id="ProtNLM"/>
    </source>
</evidence>
<evidence type="ECO:0000313" key="1">
    <source>
        <dbReference type="EMBL" id="CAF29021.1"/>
    </source>
</evidence>
<keyword evidence="1" id="KW-0614">Plasmid</keyword>